<feature type="transmembrane region" description="Helical" evidence="1">
    <location>
        <begin position="46"/>
        <end position="64"/>
    </location>
</feature>
<gene>
    <name evidence="3" type="ORF">IP93_00356</name>
</gene>
<dbReference type="InterPro" id="IPR003594">
    <property type="entry name" value="HATPase_dom"/>
</dbReference>
<keyword evidence="3" id="KW-0418">Kinase</keyword>
<protein>
    <submittedName>
        <fullName evidence="3">Histidine kinase</fullName>
    </submittedName>
</protein>
<comment type="caution">
    <text evidence="3">The sequence shown here is derived from an EMBL/GenBank/DDBJ whole genome shotgun (WGS) entry which is preliminary data.</text>
</comment>
<dbReference type="PANTHER" id="PTHR34220:SF7">
    <property type="entry name" value="SENSOR HISTIDINE KINASE YPDA"/>
    <property type="match status" value="1"/>
</dbReference>
<reference evidence="3 4" key="1">
    <citation type="journal article" date="2015" name="Stand. Genomic Sci.">
        <title>Genomic Encyclopedia of Bacterial and Archaeal Type Strains, Phase III: the genomes of soil and plant-associated and newly described type strains.</title>
        <authorList>
            <person name="Whitman W.B."/>
            <person name="Woyke T."/>
            <person name="Klenk H.P."/>
            <person name="Zhou Y."/>
            <person name="Lilburn T.G."/>
            <person name="Beck B.J."/>
            <person name="De Vos P."/>
            <person name="Vandamme P."/>
            <person name="Eisen J.A."/>
            <person name="Garrity G."/>
            <person name="Hugenholtz P."/>
            <person name="Kyrpides N.C."/>
        </authorList>
    </citation>
    <scope>NUCLEOTIDE SEQUENCE [LARGE SCALE GENOMIC DNA]</scope>
    <source>
        <strain evidence="3 4">CGMCC 1.10136</strain>
    </source>
</reference>
<dbReference type="Pfam" id="PF06580">
    <property type="entry name" value="His_kinase"/>
    <property type="match status" value="1"/>
</dbReference>
<dbReference type="PROSITE" id="PS51257">
    <property type="entry name" value="PROKAR_LIPOPROTEIN"/>
    <property type="match status" value="1"/>
</dbReference>
<dbReference type="GO" id="GO:0016020">
    <property type="term" value="C:membrane"/>
    <property type="evidence" value="ECO:0007669"/>
    <property type="project" value="InterPro"/>
</dbReference>
<sequence>MARLSADTRQAAWLAISVWTLSCVLFVLPTYFSAGELPPAFLEHVGVLYLVGIALTSLVHLTAVRARQCPLATKMIAMVAAVLAAAALLGVADFLATWWLRLGARDDPFATLGRSLNNVIGFVWLYGLIAAILVIIQANRTVRERERELADARAAEIEARALAARAEAAASAARLAALRYQLNPHLLFNALNAASSLVVTGRNEQAEALLSKLSAFLRTTLVTDPASTVSVAQELATIETYLDIETVRFGERLRVVLDCPPELEDAQVPSFILQPLAENAVKYAVAPTRDTVTLHIAVAREGDDLAIFVEDDGAPIKAAGVRGGTGVGLANVRQRLAVLHGERGTLHAAPLLRGYRATLRLPLAQAHAITLEAP</sequence>
<dbReference type="InterPro" id="IPR005467">
    <property type="entry name" value="His_kinase_dom"/>
</dbReference>
<name>A0A562M354_9GAMM</name>
<keyword evidence="4" id="KW-1185">Reference proteome</keyword>
<dbReference type="Gene3D" id="3.30.565.10">
    <property type="entry name" value="Histidine kinase-like ATPase, C-terminal domain"/>
    <property type="match status" value="1"/>
</dbReference>
<dbReference type="SUPFAM" id="SSF55874">
    <property type="entry name" value="ATPase domain of HSP90 chaperone/DNA topoisomerase II/histidine kinase"/>
    <property type="match status" value="1"/>
</dbReference>
<dbReference type="InterPro" id="IPR036890">
    <property type="entry name" value="HATPase_C_sf"/>
</dbReference>
<feature type="domain" description="Histidine kinase" evidence="2">
    <location>
        <begin position="272"/>
        <end position="365"/>
    </location>
</feature>
<dbReference type="RefSeq" id="WP_144811335.1">
    <property type="nucleotide sequence ID" value="NZ_VLKP01000001.1"/>
</dbReference>
<evidence type="ECO:0000313" key="4">
    <source>
        <dbReference type="Proteomes" id="UP000316471"/>
    </source>
</evidence>
<feature type="transmembrane region" description="Helical" evidence="1">
    <location>
        <begin position="76"/>
        <end position="99"/>
    </location>
</feature>
<evidence type="ECO:0000313" key="3">
    <source>
        <dbReference type="EMBL" id="TWI14359.1"/>
    </source>
</evidence>
<keyword evidence="1" id="KW-0472">Membrane</keyword>
<evidence type="ECO:0000256" key="1">
    <source>
        <dbReference type="SAM" id="Phobius"/>
    </source>
</evidence>
<dbReference type="OrthoDB" id="2514702at2"/>
<dbReference type="EMBL" id="VLKP01000001">
    <property type="protein sequence ID" value="TWI14359.1"/>
    <property type="molecule type" value="Genomic_DNA"/>
</dbReference>
<dbReference type="InterPro" id="IPR050640">
    <property type="entry name" value="Bact_2-comp_sensor_kinase"/>
</dbReference>
<dbReference type="PROSITE" id="PS50109">
    <property type="entry name" value="HIS_KIN"/>
    <property type="match status" value="1"/>
</dbReference>
<keyword evidence="1" id="KW-1133">Transmembrane helix</keyword>
<keyword evidence="3" id="KW-0808">Transferase</keyword>
<dbReference type="SMART" id="SM00387">
    <property type="entry name" value="HATPase_c"/>
    <property type="match status" value="1"/>
</dbReference>
<dbReference type="InterPro" id="IPR010559">
    <property type="entry name" value="Sig_transdc_His_kin_internal"/>
</dbReference>
<dbReference type="PANTHER" id="PTHR34220">
    <property type="entry name" value="SENSOR HISTIDINE KINASE YPDA"/>
    <property type="match status" value="1"/>
</dbReference>
<dbReference type="GO" id="GO:0000155">
    <property type="term" value="F:phosphorelay sensor kinase activity"/>
    <property type="evidence" value="ECO:0007669"/>
    <property type="project" value="InterPro"/>
</dbReference>
<feature type="transmembrane region" description="Helical" evidence="1">
    <location>
        <begin position="12"/>
        <end position="34"/>
    </location>
</feature>
<proteinExistence type="predicted"/>
<dbReference type="Proteomes" id="UP000316471">
    <property type="component" value="Unassembled WGS sequence"/>
</dbReference>
<accession>A0A562M354</accession>
<organism evidence="3 4">
    <name type="scientific">Aerolutibacter ruishenii</name>
    <dbReference type="NCBI Taxonomy" id="686800"/>
    <lineage>
        <taxon>Bacteria</taxon>
        <taxon>Pseudomonadati</taxon>
        <taxon>Pseudomonadota</taxon>
        <taxon>Gammaproteobacteria</taxon>
        <taxon>Lysobacterales</taxon>
        <taxon>Lysobacteraceae</taxon>
        <taxon>Aerolutibacter</taxon>
    </lineage>
</organism>
<dbReference type="Pfam" id="PF02518">
    <property type="entry name" value="HATPase_c"/>
    <property type="match status" value="1"/>
</dbReference>
<dbReference type="AlphaFoldDB" id="A0A562M354"/>
<evidence type="ECO:0000259" key="2">
    <source>
        <dbReference type="PROSITE" id="PS50109"/>
    </source>
</evidence>
<keyword evidence="1" id="KW-0812">Transmembrane</keyword>
<feature type="transmembrane region" description="Helical" evidence="1">
    <location>
        <begin position="119"/>
        <end position="138"/>
    </location>
</feature>